<proteinExistence type="inferred from homology"/>
<dbReference type="InterPro" id="IPR008927">
    <property type="entry name" value="6-PGluconate_DH-like_C_sf"/>
</dbReference>
<dbReference type="InterPro" id="IPR036220">
    <property type="entry name" value="UDP-Glc/GDP-Man_DH_C_sf"/>
</dbReference>
<dbReference type="Pfam" id="PF00984">
    <property type="entry name" value="UDPG_MGDP_dh"/>
    <property type="match status" value="1"/>
</dbReference>
<dbReference type="PANTHER" id="PTHR43491:SF1">
    <property type="entry name" value="UDP-N-ACETYL-D-MANNOSAMINE DEHYDROGENASE"/>
    <property type="match status" value="1"/>
</dbReference>
<dbReference type="EMBL" id="JAGINW010000001">
    <property type="protein sequence ID" value="MBP2327124.1"/>
    <property type="molecule type" value="Genomic_DNA"/>
</dbReference>
<dbReference type="SUPFAM" id="SSF51735">
    <property type="entry name" value="NAD(P)-binding Rossmann-fold domains"/>
    <property type="match status" value="1"/>
</dbReference>
<dbReference type="PANTHER" id="PTHR43491">
    <property type="entry name" value="UDP-N-ACETYL-D-MANNOSAMINE DEHYDROGENASE"/>
    <property type="match status" value="1"/>
</dbReference>
<evidence type="ECO:0000256" key="1">
    <source>
        <dbReference type="ARBA" id="ARBA00023002"/>
    </source>
</evidence>
<dbReference type="Proteomes" id="UP001519332">
    <property type="component" value="Unassembled WGS sequence"/>
</dbReference>
<reference evidence="5 6" key="1">
    <citation type="submission" date="2021-03" db="EMBL/GenBank/DDBJ databases">
        <title>Sequencing the genomes of 1000 actinobacteria strains.</title>
        <authorList>
            <person name="Klenk H.-P."/>
        </authorList>
    </citation>
    <scope>NUCLEOTIDE SEQUENCE [LARGE SCALE GENOMIC DNA]</scope>
    <source>
        <strain evidence="5 6">DSM 46670</strain>
    </source>
</reference>
<dbReference type="InterPro" id="IPR028359">
    <property type="entry name" value="UDP_ManNAc/GlcNAc_DH"/>
</dbReference>
<dbReference type="PIRSF" id="PIRSF000124">
    <property type="entry name" value="UDPglc_GDPman_dh"/>
    <property type="match status" value="1"/>
</dbReference>
<dbReference type="PIRSF" id="PIRSF500136">
    <property type="entry name" value="UDP_ManNAc_DH"/>
    <property type="match status" value="1"/>
</dbReference>
<organism evidence="5 6">
    <name type="scientific">Kibdelosporangium banguiense</name>
    <dbReference type="NCBI Taxonomy" id="1365924"/>
    <lineage>
        <taxon>Bacteria</taxon>
        <taxon>Bacillati</taxon>
        <taxon>Actinomycetota</taxon>
        <taxon>Actinomycetes</taxon>
        <taxon>Pseudonocardiales</taxon>
        <taxon>Pseudonocardiaceae</taxon>
        <taxon>Kibdelosporangium</taxon>
    </lineage>
</organism>
<dbReference type="InterPro" id="IPR014027">
    <property type="entry name" value="UDP-Glc/GDP-Man_DH_C"/>
</dbReference>
<accession>A0ABS4TRS7</accession>
<evidence type="ECO:0000313" key="6">
    <source>
        <dbReference type="Proteomes" id="UP001519332"/>
    </source>
</evidence>
<dbReference type="SUPFAM" id="SSF48179">
    <property type="entry name" value="6-phosphogluconate dehydrogenase C-terminal domain-like"/>
    <property type="match status" value="1"/>
</dbReference>
<dbReference type="RefSeq" id="WP_209644111.1">
    <property type="nucleotide sequence ID" value="NZ_JAGINW010000001.1"/>
</dbReference>
<evidence type="ECO:0000259" key="4">
    <source>
        <dbReference type="SMART" id="SM00984"/>
    </source>
</evidence>
<dbReference type="InterPro" id="IPR014026">
    <property type="entry name" value="UDP-Glc/GDP-Man_DH_dimer"/>
</dbReference>
<keyword evidence="6" id="KW-1185">Reference proteome</keyword>
<evidence type="ECO:0000256" key="2">
    <source>
        <dbReference type="ARBA" id="ARBA00023027"/>
    </source>
</evidence>
<dbReference type="InterPro" id="IPR001732">
    <property type="entry name" value="UDP-Glc/GDP-Man_DH_N"/>
</dbReference>
<dbReference type="SMART" id="SM00984">
    <property type="entry name" value="UDPG_MGDP_dh_C"/>
    <property type="match status" value="1"/>
</dbReference>
<dbReference type="Pfam" id="PF03720">
    <property type="entry name" value="UDPG_MGDP_dh_C"/>
    <property type="match status" value="1"/>
</dbReference>
<dbReference type="Gene3D" id="3.40.50.720">
    <property type="entry name" value="NAD(P)-binding Rossmann-like Domain"/>
    <property type="match status" value="2"/>
</dbReference>
<comment type="similarity">
    <text evidence="3">Belongs to the UDP-glucose/GDP-mannose dehydrogenase family.</text>
</comment>
<gene>
    <name evidence="5" type="ORF">JOF56_007509</name>
</gene>
<dbReference type="SUPFAM" id="SSF52413">
    <property type="entry name" value="UDP-glucose/GDP-mannose dehydrogenase C-terminal domain"/>
    <property type="match status" value="1"/>
</dbReference>
<dbReference type="InterPro" id="IPR017476">
    <property type="entry name" value="UDP-Glc/GDP-Man"/>
</dbReference>
<dbReference type="Pfam" id="PF03721">
    <property type="entry name" value="UDPG_MGDP_dh_N"/>
    <property type="match status" value="1"/>
</dbReference>
<dbReference type="NCBIfam" id="TIGR03026">
    <property type="entry name" value="NDP-sugDHase"/>
    <property type="match status" value="1"/>
</dbReference>
<protein>
    <submittedName>
        <fullName evidence="5">Nucleotide sugar dehydrogenase</fullName>
    </submittedName>
</protein>
<evidence type="ECO:0000313" key="5">
    <source>
        <dbReference type="EMBL" id="MBP2327124.1"/>
    </source>
</evidence>
<keyword evidence="2" id="KW-0520">NAD</keyword>
<evidence type="ECO:0000256" key="3">
    <source>
        <dbReference type="PIRNR" id="PIRNR000124"/>
    </source>
</evidence>
<comment type="caution">
    <text evidence="5">The sequence shown here is derived from an EMBL/GenBank/DDBJ whole genome shotgun (WGS) entry which is preliminary data.</text>
</comment>
<feature type="domain" description="UDP-glucose/GDP-mannose dehydrogenase C-terminal" evidence="4">
    <location>
        <begin position="333"/>
        <end position="426"/>
    </location>
</feature>
<dbReference type="InterPro" id="IPR036291">
    <property type="entry name" value="NAD(P)-bd_dom_sf"/>
</dbReference>
<sequence length="435" mass="46785">MTQAIVETGVPAGLERFSSVAVIGMGYVGLPTALGLHEGGITVIGIDRDQRRVDAIRAGDVDLIEADHRRLEKSLYQETFQLTTDGARMAEADAVLVCVPTGLDPYLLPDLRPLSGACEALVAYAQPGQTLILTSTSYVGTCSQMLVKPLRARGFTIGEDIFVASSPERIDPGNVTHTQAETPRVLGGVTAKCTSMAERVIRTLTPAVHTVNSPEAAEMTKLYENTFRAVNISLANEFAEICAGFDIDPVEVTNAAATKPYGFMPFYPGPGVGGHCIPCDPHYLLWQLRSTQTTAPLVTQAMNAIADRPRQVVDRVLNTLSAIGKGMAGTRIVVVGVTYKPGVQDVRASSALDIIDLLVEKGAKVGYYDPLVPTLQPSNGTWLESTVQPNGGDWDVALIHTVHPGHDYEWVTHCETVVDATYRFSPADSRMRLPA</sequence>
<name>A0ABS4TRS7_9PSEU</name>
<keyword evidence="1" id="KW-0560">Oxidoreductase</keyword>